<proteinExistence type="inferred from homology"/>
<evidence type="ECO:0000256" key="4">
    <source>
        <dbReference type="ARBA" id="ARBA00054572"/>
    </source>
</evidence>
<evidence type="ECO:0000256" key="5">
    <source>
        <dbReference type="ARBA" id="ARBA00066984"/>
    </source>
</evidence>
<dbReference type="SUPFAM" id="SSF53720">
    <property type="entry name" value="ALDH-like"/>
    <property type="match status" value="1"/>
</dbReference>
<evidence type="ECO:0000256" key="2">
    <source>
        <dbReference type="ARBA" id="ARBA00023002"/>
    </source>
</evidence>
<dbReference type="GO" id="GO:0008911">
    <property type="term" value="F:lactaldehyde dehydrogenase (NAD+) activity"/>
    <property type="evidence" value="ECO:0007669"/>
    <property type="project" value="TreeGrafter"/>
</dbReference>
<evidence type="ECO:0000259" key="7">
    <source>
        <dbReference type="Pfam" id="PF00171"/>
    </source>
</evidence>
<evidence type="ECO:0000256" key="3">
    <source>
        <dbReference type="ARBA" id="ARBA00050326"/>
    </source>
</evidence>
<gene>
    <name evidence="8" type="ORF">CHR53_26130</name>
</gene>
<dbReference type="AlphaFoldDB" id="A0A3T0I509"/>
<name>A0A3T0I509_9BACI</name>
<dbReference type="EC" id="1.2.1.97" evidence="5"/>
<dbReference type="Gene3D" id="3.40.605.10">
    <property type="entry name" value="Aldehyde Dehydrogenase, Chain A, domain 1"/>
    <property type="match status" value="1"/>
</dbReference>
<sequence length="479" mass="52994">MRKKWQLWIGGQWREAKTYEPLYNPHTDEELAEIGQAEPADAELAITNAHETFQRFKSHPAHARAEILAKAADIIDQRSEECAKIIALEGAKSIRNAREEISRTVQTYQFAAEAAKSNYGEQIPMDAAKGGENRFGFTIHTPIGVVTAITPFNFPFNLVAHKVGPAIAAGNSIVLKPAEQTPLSSLLLAEIFQEAGLPDGVLNIIPGKGEVLSKTLTGHPYVKNVTFTGSVEVGHIIQQQAGFRKLTLELGSNSPLIIDEGADLEKVIEPSVMGSFSYNGQVCISIQRIYVHQSLYQEYLDRFIKRTKELVIGSPLDEKTNITAVISKKSLERLQGWLEEAVKEGAKIECGGTVEGNIMAPTVLTNVNRDSKVFRSEIFGPIVCIFPFDTLDEAINDANDSRYGLNSGIFTPSIERAFYAAQRLETGGVIINDIPTFRIDNMPYGGWKDSGVGREGIKYAMQEMMEQKFISFKLNEHFL</sequence>
<dbReference type="InterPro" id="IPR016161">
    <property type="entry name" value="Ald_DH/histidinol_DH"/>
</dbReference>
<dbReference type="KEGG" id="nmk:CHR53_26130"/>
<comment type="function">
    <text evidence="4">Part of the sulfo-TAL (or sulfo-SFT) pathway, a D-sulfoquinovose degradation pathway that produces sulfolactate (SL). Catalyzes the oxidation of 3-sulfolactaldehyde (SLA) to sulfolactate (SL).</text>
</comment>
<keyword evidence="2" id="KW-0560">Oxidoreductase</keyword>
<dbReference type="RefSeq" id="WP_127489155.1">
    <property type="nucleotide sequence ID" value="NZ_CP022572.1"/>
</dbReference>
<dbReference type="OrthoDB" id="9762913at2"/>
<evidence type="ECO:0000256" key="1">
    <source>
        <dbReference type="ARBA" id="ARBA00009986"/>
    </source>
</evidence>
<dbReference type="InterPro" id="IPR016163">
    <property type="entry name" value="Ald_DH_C"/>
</dbReference>
<dbReference type="FunFam" id="3.40.605.10:FF:000007">
    <property type="entry name" value="NAD/NADP-dependent betaine aldehyde dehydrogenase"/>
    <property type="match status" value="1"/>
</dbReference>
<evidence type="ECO:0000256" key="6">
    <source>
        <dbReference type="ARBA" id="ARBA00067277"/>
    </source>
</evidence>
<dbReference type="Gene3D" id="3.40.309.10">
    <property type="entry name" value="Aldehyde Dehydrogenase, Chain A, domain 2"/>
    <property type="match status" value="1"/>
</dbReference>
<dbReference type="STRING" id="1193713.GCA_001636315_02126"/>
<accession>A0A3T0I509</accession>
<dbReference type="EMBL" id="CP022572">
    <property type="protein sequence ID" value="AZU64429.1"/>
    <property type="molecule type" value="Genomic_DNA"/>
</dbReference>
<dbReference type="Pfam" id="PF00171">
    <property type="entry name" value="Aldedh"/>
    <property type="match status" value="1"/>
</dbReference>
<protein>
    <recommendedName>
        <fullName evidence="6">3-sulfolactaldehyde dehydrogenase</fullName>
        <ecNumber evidence="5">1.2.1.97</ecNumber>
    </recommendedName>
</protein>
<comment type="catalytic activity">
    <reaction evidence="3">
        <text>(2S)-3-sulfolactaldehyde + NAD(+) + H2O = (2S)-3-sulfolactate + NADH + 2 H(+)</text>
        <dbReference type="Rhea" id="RHEA:47932"/>
        <dbReference type="ChEBI" id="CHEBI:15377"/>
        <dbReference type="ChEBI" id="CHEBI:15378"/>
        <dbReference type="ChEBI" id="CHEBI:57540"/>
        <dbReference type="ChEBI" id="CHEBI:57945"/>
        <dbReference type="ChEBI" id="CHEBI:61289"/>
        <dbReference type="ChEBI" id="CHEBI:90109"/>
        <dbReference type="EC" id="1.2.1.97"/>
    </reaction>
    <physiologicalReaction direction="left-to-right" evidence="3">
        <dbReference type="Rhea" id="RHEA:47933"/>
    </physiologicalReaction>
</comment>
<reference evidence="8 9" key="1">
    <citation type="submission" date="2017-07" db="EMBL/GenBank/DDBJ databases">
        <title>The complete genome sequence of Bacillus mesonae strain H20-5, an efficient strain improving plant abiotic stress resistance.</title>
        <authorList>
            <person name="Kim S.Y."/>
            <person name="Song H."/>
            <person name="Sang M.K."/>
            <person name="Weon H.-Y."/>
            <person name="Song J."/>
        </authorList>
    </citation>
    <scope>NUCLEOTIDE SEQUENCE [LARGE SCALE GENOMIC DNA]</scope>
    <source>
        <strain evidence="8 9">H20-5</strain>
    </source>
</reference>
<comment type="similarity">
    <text evidence="1">Belongs to the aldehyde dehydrogenase family.</text>
</comment>
<dbReference type="InterPro" id="IPR016162">
    <property type="entry name" value="Ald_DH_N"/>
</dbReference>
<dbReference type="PANTHER" id="PTHR42991:SF1">
    <property type="entry name" value="ALDEHYDE DEHYDROGENASE"/>
    <property type="match status" value="1"/>
</dbReference>
<dbReference type="PANTHER" id="PTHR42991">
    <property type="entry name" value="ALDEHYDE DEHYDROGENASE"/>
    <property type="match status" value="1"/>
</dbReference>
<dbReference type="InterPro" id="IPR051020">
    <property type="entry name" value="ALDH-related_metabolic_enz"/>
</dbReference>
<keyword evidence="9" id="KW-1185">Reference proteome</keyword>
<dbReference type="Proteomes" id="UP000282892">
    <property type="component" value="Chromosome"/>
</dbReference>
<dbReference type="CDD" id="cd07149">
    <property type="entry name" value="ALDH_y4uC"/>
    <property type="match status" value="1"/>
</dbReference>
<evidence type="ECO:0000313" key="8">
    <source>
        <dbReference type="EMBL" id="AZU64429.1"/>
    </source>
</evidence>
<dbReference type="InterPro" id="IPR015590">
    <property type="entry name" value="Aldehyde_DH_dom"/>
</dbReference>
<dbReference type="FunFam" id="3.40.309.10:FF:000009">
    <property type="entry name" value="Aldehyde dehydrogenase A"/>
    <property type="match status" value="1"/>
</dbReference>
<evidence type="ECO:0000313" key="9">
    <source>
        <dbReference type="Proteomes" id="UP000282892"/>
    </source>
</evidence>
<feature type="domain" description="Aldehyde dehydrogenase" evidence="7">
    <location>
        <begin position="15"/>
        <end position="470"/>
    </location>
</feature>
<organism evidence="8 9">
    <name type="scientific">Neobacillus mesonae</name>
    <dbReference type="NCBI Taxonomy" id="1193713"/>
    <lineage>
        <taxon>Bacteria</taxon>
        <taxon>Bacillati</taxon>
        <taxon>Bacillota</taxon>
        <taxon>Bacilli</taxon>
        <taxon>Bacillales</taxon>
        <taxon>Bacillaceae</taxon>
        <taxon>Neobacillus</taxon>
    </lineage>
</organism>